<dbReference type="Gene3D" id="1.10.760.10">
    <property type="entry name" value="Cytochrome c-like domain"/>
    <property type="match status" value="1"/>
</dbReference>
<proteinExistence type="predicted"/>
<evidence type="ECO:0000256" key="3">
    <source>
        <dbReference type="ARBA" id="ARBA00023004"/>
    </source>
</evidence>
<dbReference type="Pfam" id="PF00034">
    <property type="entry name" value="Cytochrom_C"/>
    <property type="match status" value="1"/>
</dbReference>
<dbReference type="EMBL" id="MCGG01000008">
    <property type="protein sequence ID" value="OEJ69265.1"/>
    <property type="molecule type" value="Genomic_DNA"/>
</dbReference>
<evidence type="ECO:0000313" key="6">
    <source>
        <dbReference type="EMBL" id="OEJ69265.1"/>
    </source>
</evidence>
<evidence type="ECO:0000313" key="7">
    <source>
        <dbReference type="Proteomes" id="UP000095347"/>
    </source>
</evidence>
<comment type="caution">
    <text evidence="6">The sequence shown here is derived from an EMBL/GenBank/DDBJ whole genome shotgun (WGS) entry which is preliminary data.</text>
</comment>
<accession>A0A1E5QB61</accession>
<dbReference type="PROSITE" id="PS51007">
    <property type="entry name" value="CYTC"/>
    <property type="match status" value="1"/>
</dbReference>
<keyword evidence="2 4" id="KW-0479">Metal-binding</keyword>
<keyword evidence="3 4" id="KW-0408">Iron</keyword>
<dbReference type="GO" id="GO:0046872">
    <property type="term" value="F:metal ion binding"/>
    <property type="evidence" value="ECO:0007669"/>
    <property type="project" value="UniProtKB-KW"/>
</dbReference>
<dbReference type="Proteomes" id="UP000095347">
    <property type="component" value="Unassembled WGS sequence"/>
</dbReference>
<reference evidence="7" key="1">
    <citation type="submission" date="2016-07" db="EMBL/GenBank/DDBJ databases">
        <authorList>
            <person name="Florea S."/>
            <person name="Webb J.S."/>
            <person name="Jaromczyk J."/>
            <person name="Schardl C.L."/>
        </authorList>
    </citation>
    <scope>NUCLEOTIDE SEQUENCE [LARGE SCALE GENOMIC DNA]</scope>
    <source>
        <strain evidence="7">MV-1</strain>
    </source>
</reference>
<dbReference type="GO" id="GO:0009055">
    <property type="term" value="F:electron transfer activity"/>
    <property type="evidence" value="ECO:0007669"/>
    <property type="project" value="InterPro"/>
</dbReference>
<dbReference type="PANTHER" id="PTHR33751:SF1">
    <property type="entry name" value="CBB3-TYPE CYTOCHROME C OXIDASE SUBUNIT FIXP"/>
    <property type="match status" value="1"/>
</dbReference>
<sequence length="146" mass="16210">MDSQGLHPDAPRHKSPIKWMALVALSLVSLTTYAMWDQEKISIKASVTIPPLSASAQRGRAIFATACQECHGVDGAGGSRKGQPLIHPMYRDNQFPDFVFKKSIRDGKREKNWRFGPMPAIDTLTEQQIDEVTEFVRAVQNASGID</sequence>
<keyword evidence="7" id="KW-1185">Reference proteome</keyword>
<dbReference type="STRING" id="28181.BEN30_04070"/>
<dbReference type="SUPFAM" id="SSF46626">
    <property type="entry name" value="Cytochrome c"/>
    <property type="match status" value="1"/>
</dbReference>
<dbReference type="InterPro" id="IPR009056">
    <property type="entry name" value="Cyt_c-like_dom"/>
</dbReference>
<organism evidence="6 7">
    <name type="scientific">Magnetovibrio blakemorei</name>
    <dbReference type="NCBI Taxonomy" id="28181"/>
    <lineage>
        <taxon>Bacteria</taxon>
        <taxon>Pseudomonadati</taxon>
        <taxon>Pseudomonadota</taxon>
        <taxon>Alphaproteobacteria</taxon>
        <taxon>Rhodospirillales</taxon>
        <taxon>Magnetovibrionaceae</taxon>
        <taxon>Magnetovibrio</taxon>
    </lineage>
</organism>
<protein>
    <recommendedName>
        <fullName evidence="5">Cytochrome c domain-containing protein</fullName>
    </recommendedName>
</protein>
<evidence type="ECO:0000256" key="2">
    <source>
        <dbReference type="ARBA" id="ARBA00022723"/>
    </source>
</evidence>
<dbReference type="PANTHER" id="PTHR33751">
    <property type="entry name" value="CBB3-TYPE CYTOCHROME C OXIDASE SUBUNIT FIXP"/>
    <property type="match status" value="1"/>
</dbReference>
<dbReference type="AlphaFoldDB" id="A0A1E5QB61"/>
<dbReference type="InterPro" id="IPR036909">
    <property type="entry name" value="Cyt_c-like_dom_sf"/>
</dbReference>
<name>A0A1E5QB61_9PROT</name>
<evidence type="ECO:0000256" key="1">
    <source>
        <dbReference type="ARBA" id="ARBA00022617"/>
    </source>
</evidence>
<feature type="domain" description="Cytochrome c" evidence="5">
    <location>
        <begin position="54"/>
        <end position="140"/>
    </location>
</feature>
<evidence type="ECO:0000259" key="5">
    <source>
        <dbReference type="PROSITE" id="PS51007"/>
    </source>
</evidence>
<gene>
    <name evidence="6" type="ORF">BEN30_04070</name>
</gene>
<dbReference type="InterPro" id="IPR050597">
    <property type="entry name" value="Cytochrome_c_Oxidase_Subunit"/>
</dbReference>
<evidence type="ECO:0000256" key="4">
    <source>
        <dbReference type="PROSITE-ProRule" id="PRU00433"/>
    </source>
</evidence>
<keyword evidence="1 4" id="KW-0349">Heme</keyword>
<dbReference type="GO" id="GO:0020037">
    <property type="term" value="F:heme binding"/>
    <property type="evidence" value="ECO:0007669"/>
    <property type="project" value="InterPro"/>
</dbReference>